<feature type="region of interest" description="Disordered" evidence="1">
    <location>
        <begin position="1"/>
        <end position="23"/>
    </location>
</feature>
<keyword evidence="3" id="KW-1185">Reference proteome</keyword>
<sequence length="110" mass="12186">MNQRRCNVTPKPSSDPCAKPGEMEPIPEPACPGVCVEKIKNPEDPPENNLCNPKCKEPPKPKTCEDPPSAILEESRHTLWNLYHPRSSGLDLKSFTLTQCGTGTADDRHH</sequence>
<evidence type="ECO:0000256" key="1">
    <source>
        <dbReference type="SAM" id="MobiDB-lite"/>
    </source>
</evidence>
<feature type="compositionally biased region" description="Polar residues" evidence="1">
    <location>
        <begin position="1"/>
        <end position="12"/>
    </location>
</feature>
<dbReference type="Proteomes" id="UP000299102">
    <property type="component" value="Unassembled WGS sequence"/>
</dbReference>
<gene>
    <name evidence="2" type="ORF">EVAR_41546_1</name>
</gene>
<dbReference type="AlphaFoldDB" id="A0A4C1X2C2"/>
<dbReference type="EMBL" id="BGZK01000721">
    <property type="protein sequence ID" value="GBP57876.1"/>
    <property type="molecule type" value="Genomic_DNA"/>
</dbReference>
<accession>A0A4C1X2C2</accession>
<name>A0A4C1X2C2_EUMVA</name>
<comment type="caution">
    <text evidence="2">The sequence shown here is derived from an EMBL/GenBank/DDBJ whole genome shotgun (WGS) entry which is preliminary data.</text>
</comment>
<organism evidence="2 3">
    <name type="scientific">Eumeta variegata</name>
    <name type="common">Bagworm moth</name>
    <name type="synonym">Eumeta japonica</name>
    <dbReference type="NCBI Taxonomy" id="151549"/>
    <lineage>
        <taxon>Eukaryota</taxon>
        <taxon>Metazoa</taxon>
        <taxon>Ecdysozoa</taxon>
        <taxon>Arthropoda</taxon>
        <taxon>Hexapoda</taxon>
        <taxon>Insecta</taxon>
        <taxon>Pterygota</taxon>
        <taxon>Neoptera</taxon>
        <taxon>Endopterygota</taxon>
        <taxon>Lepidoptera</taxon>
        <taxon>Glossata</taxon>
        <taxon>Ditrysia</taxon>
        <taxon>Tineoidea</taxon>
        <taxon>Psychidae</taxon>
        <taxon>Oiketicinae</taxon>
        <taxon>Eumeta</taxon>
    </lineage>
</organism>
<proteinExistence type="predicted"/>
<evidence type="ECO:0000313" key="3">
    <source>
        <dbReference type="Proteomes" id="UP000299102"/>
    </source>
</evidence>
<evidence type="ECO:0000313" key="2">
    <source>
        <dbReference type="EMBL" id="GBP57876.1"/>
    </source>
</evidence>
<reference evidence="2 3" key="1">
    <citation type="journal article" date="2019" name="Commun. Biol.">
        <title>The bagworm genome reveals a unique fibroin gene that provides high tensile strength.</title>
        <authorList>
            <person name="Kono N."/>
            <person name="Nakamura H."/>
            <person name="Ohtoshi R."/>
            <person name="Tomita M."/>
            <person name="Numata K."/>
            <person name="Arakawa K."/>
        </authorList>
    </citation>
    <scope>NUCLEOTIDE SEQUENCE [LARGE SCALE GENOMIC DNA]</scope>
</reference>
<protein>
    <submittedName>
        <fullName evidence="2">Uncharacterized protein</fullName>
    </submittedName>
</protein>